<dbReference type="Pfam" id="PF00383">
    <property type="entry name" value="dCMP_cyt_deam_1"/>
    <property type="match status" value="1"/>
</dbReference>
<sequence>MTQSGDLLKHKHFMHRCIDLANIAKNNGESPVGSIIVKNGEIIGEGIEGGKAHLDITFHAEIEAIRKASQFLKSQDLSDCILYTTHEPCIMCSYMIRHTKINTIVFALTTGEYGGFSSQHPLLLDTTIHKWGIPPVIISGIMEEECRKL</sequence>
<dbReference type="PANTHER" id="PTHR11079:SF179">
    <property type="entry name" value="TRNA(ADENINE(34)) DEAMINASE, CHLOROPLASTIC"/>
    <property type="match status" value="1"/>
</dbReference>
<accession>A0A1H7ASI1</accession>
<evidence type="ECO:0000313" key="4">
    <source>
        <dbReference type="EMBL" id="SEJ65052.1"/>
    </source>
</evidence>
<dbReference type="InterPro" id="IPR002125">
    <property type="entry name" value="CMP_dCMP_dom"/>
</dbReference>
<feature type="domain" description="CMP/dCMP-type deaminase" evidence="3">
    <location>
        <begin position="8"/>
        <end position="119"/>
    </location>
</feature>
<dbReference type="PROSITE" id="PS00903">
    <property type="entry name" value="CYT_DCMP_DEAMINASES_1"/>
    <property type="match status" value="1"/>
</dbReference>
<dbReference type="PANTHER" id="PTHR11079">
    <property type="entry name" value="CYTOSINE DEAMINASE FAMILY MEMBER"/>
    <property type="match status" value="1"/>
</dbReference>
<keyword evidence="5" id="KW-1185">Reference proteome</keyword>
<evidence type="ECO:0000256" key="1">
    <source>
        <dbReference type="ARBA" id="ARBA00022723"/>
    </source>
</evidence>
<dbReference type="SUPFAM" id="SSF53927">
    <property type="entry name" value="Cytidine deaminase-like"/>
    <property type="match status" value="1"/>
</dbReference>
<keyword evidence="2" id="KW-0862">Zinc</keyword>
<protein>
    <submittedName>
        <fullName evidence="4">tRNA(Adenine34) deaminase</fullName>
    </submittedName>
</protein>
<evidence type="ECO:0000313" key="5">
    <source>
        <dbReference type="Proteomes" id="UP000199532"/>
    </source>
</evidence>
<keyword evidence="1" id="KW-0479">Metal-binding</keyword>
<dbReference type="AlphaFoldDB" id="A0A1H7ASI1"/>
<gene>
    <name evidence="4" type="ORF">SAMN04487995_5749</name>
</gene>
<evidence type="ECO:0000256" key="2">
    <source>
        <dbReference type="ARBA" id="ARBA00022833"/>
    </source>
</evidence>
<reference evidence="4 5" key="1">
    <citation type="submission" date="2016-10" db="EMBL/GenBank/DDBJ databases">
        <authorList>
            <person name="de Groot N.N."/>
        </authorList>
    </citation>
    <scope>NUCLEOTIDE SEQUENCE [LARGE SCALE GENOMIC DNA]</scope>
    <source>
        <strain evidence="4 5">DSM 19938</strain>
    </source>
</reference>
<proteinExistence type="predicted"/>
<dbReference type="OrthoDB" id="9802676at2"/>
<dbReference type="InterPro" id="IPR016193">
    <property type="entry name" value="Cytidine_deaminase-like"/>
</dbReference>
<name>A0A1H7ASI1_9BACT</name>
<dbReference type="Gene3D" id="3.40.140.10">
    <property type="entry name" value="Cytidine Deaminase, domain 2"/>
    <property type="match status" value="1"/>
</dbReference>
<evidence type="ECO:0000259" key="3">
    <source>
        <dbReference type="PROSITE" id="PS51747"/>
    </source>
</evidence>
<dbReference type="InterPro" id="IPR016192">
    <property type="entry name" value="APOBEC/CMP_deaminase_Zn-bd"/>
</dbReference>
<dbReference type="GO" id="GO:0008270">
    <property type="term" value="F:zinc ion binding"/>
    <property type="evidence" value="ECO:0007669"/>
    <property type="project" value="InterPro"/>
</dbReference>
<dbReference type="GO" id="GO:0016787">
    <property type="term" value="F:hydrolase activity"/>
    <property type="evidence" value="ECO:0007669"/>
    <property type="project" value="InterPro"/>
</dbReference>
<dbReference type="STRING" id="408657.SAMN04487995_5749"/>
<dbReference type="CDD" id="cd01285">
    <property type="entry name" value="nucleoside_deaminase"/>
    <property type="match status" value="1"/>
</dbReference>
<dbReference type="EMBL" id="FNXY01000010">
    <property type="protein sequence ID" value="SEJ65052.1"/>
    <property type="molecule type" value="Genomic_DNA"/>
</dbReference>
<dbReference type="RefSeq" id="WP_090341430.1">
    <property type="nucleotide sequence ID" value="NZ_FNXY01000010.1"/>
</dbReference>
<organism evidence="4 5">
    <name type="scientific">Dyadobacter koreensis</name>
    <dbReference type="NCBI Taxonomy" id="408657"/>
    <lineage>
        <taxon>Bacteria</taxon>
        <taxon>Pseudomonadati</taxon>
        <taxon>Bacteroidota</taxon>
        <taxon>Cytophagia</taxon>
        <taxon>Cytophagales</taxon>
        <taxon>Spirosomataceae</taxon>
        <taxon>Dyadobacter</taxon>
    </lineage>
</organism>
<dbReference type="Proteomes" id="UP000199532">
    <property type="component" value="Unassembled WGS sequence"/>
</dbReference>
<dbReference type="PROSITE" id="PS51747">
    <property type="entry name" value="CYT_DCMP_DEAMINASES_2"/>
    <property type="match status" value="1"/>
</dbReference>